<gene>
    <name evidence="1" type="ORF">DFR62_0765</name>
</gene>
<keyword evidence="2" id="KW-1185">Reference proteome</keyword>
<dbReference type="Proteomes" id="UP000280791">
    <property type="component" value="Unassembled WGS sequence"/>
</dbReference>
<comment type="caution">
    <text evidence="1">The sequence shown here is derived from an EMBL/GenBank/DDBJ whole genome shotgun (WGS) entry which is preliminary data.</text>
</comment>
<evidence type="ECO:0000313" key="2">
    <source>
        <dbReference type="Proteomes" id="UP000280791"/>
    </source>
</evidence>
<evidence type="ECO:0000313" key="1">
    <source>
        <dbReference type="EMBL" id="RLJ90621.1"/>
    </source>
</evidence>
<reference evidence="1 2" key="1">
    <citation type="submission" date="2018-10" db="EMBL/GenBank/DDBJ databases">
        <title>Genomic Encyclopedia of Type Strains, Phase IV (KMG-IV): sequencing the most valuable type-strain genomes for metagenomic binning, comparative biology and taxonomic classification.</title>
        <authorList>
            <person name="Goeker M."/>
        </authorList>
    </citation>
    <scope>NUCLEOTIDE SEQUENCE [LARGE SCALE GENOMIC DNA]</scope>
    <source>
        <strain evidence="1 2">DSM 20549</strain>
    </source>
</reference>
<name>A0A497YM95_9BACL</name>
<dbReference type="AlphaFoldDB" id="A0A497YM95"/>
<dbReference type="EMBL" id="RCCP01000001">
    <property type="protein sequence ID" value="RLJ90621.1"/>
    <property type="molecule type" value="Genomic_DNA"/>
</dbReference>
<protein>
    <submittedName>
        <fullName evidence="1">Uncharacterized protein</fullName>
    </submittedName>
</protein>
<sequence length="58" mass="6526">MNKRKAVELVHLRRICPADVGAAAFQTDSLVNWKRLKPRAAETATSCRISCMTRILRA</sequence>
<accession>A0A497YM95</accession>
<organism evidence="1 2">
    <name type="scientific">Planococcus citreus</name>
    <dbReference type="NCBI Taxonomy" id="1373"/>
    <lineage>
        <taxon>Bacteria</taxon>
        <taxon>Bacillati</taxon>
        <taxon>Bacillota</taxon>
        <taxon>Bacilli</taxon>
        <taxon>Bacillales</taxon>
        <taxon>Caryophanaceae</taxon>
        <taxon>Planococcus</taxon>
    </lineage>
</organism>
<proteinExistence type="predicted"/>